<evidence type="ECO:0000256" key="9">
    <source>
        <dbReference type="SAM" id="MobiDB-lite"/>
    </source>
</evidence>
<comment type="function">
    <text evidence="8">Subunit of the oligosaccharyl transferase (OST) complex that catalyzes the initial transfer of a defined glycan (Glc(3)Man(9)GlcNAc(2) in eukaryotes) from the lipid carrier dolichol-pyrophosphate to an asparagine residue within an Asn-X-Ser/Thr consensus motif in nascent polypeptide chains, the first step in protein N-glycosylation. N-glycosylation occurs cotranslationally and the complex associates with the Sec61 complex at the channel-forming translocon complex that mediates protein translocation across the endoplasmic reticulum (ER). All subunits are required for a maximal enzyme activity.</text>
</comment>
<keyword evidence="11" id="KW-1185">Reference proteome</keyword>
<sequence length="148" mass="16209">MAPKKNAATAPGSAAAEIPSTPQVKSTKAAKSTSSSPAQLVQVGEKVWNHYLKTTGHQTRIIDAFLVFLMVVGVIQFVYYILIAKDPFNAFLAGFAATVGQFVLTVSLRMQTDAQNKTDFPKITPERSFADYIFGSLILHFFCVNYIN</sequence>
<keyword evidence="5 8" id="KW-0256">Endoplasmic reticulum</keyword>
<comment type="caution">
    <text evidence="8">Lacks conserved residue(s) required for the propagation of feature annotation.</text>
</comment>
<dbReference type="GO" id="GO:0008250">
    <property type="term" value="C:oligosaccharyltransferase complex"/>
    <property type="evidence" value="ECO:0007669"/>
    <property type="project" value="EnsemblFungi"/>
</dbReference>
<evidence type="ECO:0000256" key="4">
    <source>
        <dbReference type="ARBA" id="ARBA00022692"/>
    </source>
</evidence>
<dbReference type="Proteomes" id="UP000078576">
    <property type="component" value="Unassembled WGS sequence"/>
</dbReference>
<dbReference type="AlphaFoldDB" id="A0A194VBL7"/>
<evidence type="ECO:0000256" key="6">
    <source>
        <dbReference type="ARBA" id="ARBA00022989"/>
    </source>
</evidence>
<feature type="transmembrane region" description="Helical" evidence="8">
    <location>
        <begin position="88"/>
        <end position="108"/>
    </location>
</feature>
<protein>
    <recommendedName>
        <fullName evidence="8">Dolichyl-diphosphooligosaccharide--protein glycosyltransferase subunit OST2</fullName>
        <shortName evidence="8">Oligosaccharyl transferase subunit OST2</shortName>
    </recommendedName>
</protein>
<keyword evidence="7 8" id="KW-0472">Membrane</keyword>
<dbReference type="OrthoDB" id="445566at2759"/>
<comment type="pathway">
    <text evidence="2 8">Protein modification; protein glycosylation.</text>
</comment>
<keyword evidence="6 8" id="KW-1133">Transmembrane helix</keyword>
<evidence type="ECO:0000313" key="10">
    <source>
        <dbReference type="EMBL" id="KUI61375.1"/>
    </source>
</evidence>
<name>A0A194VBL7_CYTMA</name>
<feature type="transmembrane region" description="Helical" evidence="8">
    <location>
        <begin position="61"/>
        <end position="82"/>
    </location>
</feature>
<comment type="subunit">
    <text evidence="8">Component of the oligosaccharyltransferase (OST) complex.</text>
</comment>
<dbReference type="UniPathway" id="UPA00378"/>
<evidence type="ECO:0000256" key="1">
    <source>
        <dbReference type="ARBA" id="ARBA00004477"/>
    </source>
</evidence>
<dbReference type="GO" id="GO:0006487">
    <property type="term" value="P:protein N-linked glycosylation"/>
    <property type="evidence" value="ECO:0007669"/>
    <property type="project" value="EnsemblFungi"/>
</dbReference>
<dbReference type="InterPro" id="IPR003038">
    <property type="entry name" value="DAD/Ost2"/>
</dbReference>
<organism evidence="10 11">
    <name type="scientific">Cytospora mali</name>
    <name type="common">Apple Valsa canker fungus</name>
    <name type="synonym">Valsa mali</name>
    <dbReference type="NCBI Taxonomy" id="578113"/>
    <lineage>
        <taxon>Eukaryota</taxon>
        <taxon>Fungi</taxon>
        <taxon>Dikarya</taxon>
        <taxon>Ascomycota</taxon>
        <taxon>Pezizomycotina</taxon>
        <taxon>Sordariomycetes</taxon>
        <taxon>Sordariomycetidae</taxon>
        <taxon>Diaporthales</taxon>
        <taxon>Cytosporaceae</taxon>
        <taxon>Cytospora</taxon>
    </lineage>
</organism>
<proteinExistence type="inferred from homology"/>
<evidence type="ECO:0000256" key="5">
    <source>
        <dbReference type="ARBA" id="ARBA00022824"/>
    </source>
</evidence>
<comment type="similarity">
    <text evidence="3 8">Belongs to the DAD/OST2 family.</text>
</comment>
<dbReference type="PIRSF" id="PIRSF005588">
    <property type="entry name" value="DAD"/>
    <property type="match status" value="1"/>
</dbReference>
<gene>
    <name evidence="10" type="ORF">VP1G_08549</name>
</gene>
<evidence type="ECO:0000256" key="2">
    <source>
        <dbReference type="ARBA" id="ARBA00004922"/>
    </source>
</evidence>
<accession>A0A194VBL7</accession>
<evidence type="ECO:0000256" key="8">
    <source>
        <dbReference type="RuleBase" id="RU361136"/>
    </source>
</evidence>
<reference evidence="11" key="1">
    <citation type="submission" date="2014-12" db="EMBL/GenBank/DDBJ databases">
        <title>Genome Sequence of Valsa Canker Pathogens Uncovers a Specific Adaption of Colonization on Woody Bark.</title>
        <authorList>
            <person name="Yin Z."/>
            <person name="Liu H."/>
            <person name="Gao X."/>
            <person name="Li Z."/>
            <person name="Song N."/>
            <person name="Ke X."/>
            <person name="Dai Q."/>
            <person name="Wu Y."/>
            <person name="Sun Y."/>
            <person name="Xu J.-R."/>
            <person name="Kang Z.K."/>
            <person name="Wang L."/>
            <person name="Huang L."/>
        </authorList>
    </citation>
    <scope>NUCLEOTIDE SEQUENCE [LARGE SCALE GENOMIC DNA]</scope>
    <source>
        <strain evidence="11">SXYL134</strain>
    </source>
</reference>
<evidence type="ECO:0000256" key="7">
    <source>
        <dbReference type="ARBA" id="ARBA00023136"/>
    </source>
</evidence>
<feature type="region of interest" description="Disordered" evidence="9">
    <location>
        <begin position="1"/>
        <end position="33"/>
    </location>
</feature>
<evidence type="ECO:0000313" key="11">
    <source>
        <dbReference type="Proteomes" id="UP000078576"/>
    </source>
</evidence>
<evidence type="ECO:0000256" key="3">
    <source>
        <dbReference type="ARBA" id="ARBA00009386"/>
    </source>
</evidence>
<dbReference type="PANTHER" id="PTHR10705:SF0">
    <property type="entry name" value="DOLICHYL-DIPHOSPHOOLIGOSACCHARIDE--PROTEIN GLYCOSYLTRANSFERASE SUBUNIT DAD1"/>
    <property type="match status" value="1"/>
</dbReference>
<comment type="subcellular location">
    <subcellularLocation>
        <location evidence="1 8">Endoplasmic reticulum membrane</location>
        <topology evidence="1 8">Multi-pass membrane protein</topology>
    </subcellularLocation>
</comment>
<dbReference type="PANTHER" id="PTHR10705">
    <property type="entry name" value="DOLICHYL-DIPHOSPHOOLIGOSACCHARIDE--PROTEIN GLYCOSYLTRANSFERASE SUBUNIT DAD1"/>
    <property type="match status" value="1"/>
</dbReference>
<keyword evidence="4 8" id="KW-0812">Transmembrane</keyword>
<dbReference type="Pfam" id="PF02109">
    <property type="entry name" value="DAD"/>
    <property type="match status" value="1"/>
</dbReference>
<dbReference type="EMBL" id="KN714775">
    <property type="protein sequence ID" value="KUI61375.1"/>
    <property type="molecule type" value="Genomic_DNA"/>
</dbReference>
<dbReference type="STRING" id="694573.A0A194VBL7"/>